<proteinExistence type="predicted"/>
<keyword evidence="2" id="KW-1185">Reference proteome</keyword>
<dbReference type="PATRIC" id="fig|45073.5.peg.3060"/>
<accession>A0A0W0XLV2</accession>
<evidence type="ECO:0000313" key="1">
    <source>
        <dbReference type="EMBL" id="KTD45412.1"/>
    </source>
</evidence>
<dbReference type="AlphaFoldDB" id="A0A0W0XLV2"/>
<dbReference type="EMBL" id="LNYS01000025">
    <property type="protein sequence ID" value="KTD45412.1"/>
    <property type="molecule type" value="Genomic_DNA"/>
</dbReference>
<protein>
    <submittedName>
        <fullName evidence="1">Uncharacterized protein</fullName>
    </submittedName>
</protein>
<sequence>MPWKKLGGGSFNTTYVNVEKGEVLKIQKECYETDLPQRSVRLWNEINSHIKPPARVVRSEQFGPGWICPYIKGRQSTDEEMVGALIDIFSRTGRIVIDAAGRKNFVTTKSGHVVCVDVGLCLELEKRHEVRLGNKTRRRSIASQNYWGDAEVLHDNWFRINSWVFPQTIETVKALLFIKNNRPDIFDAGFLKNKPNLIKALAAGYDAQRNVGINSRVELAAEIIDYRASISTHPSRRLPAVSLKTKDRLSEAVNKAKNILLVERELSLDNLKESCIRELTRYLISRGSLKEGEFSASLITRFFRNSELTATKAEYTRLLMHNIHNAESVEEIKRLVHNTYKDQLLSASAHSVSLAVRLAQCSAMCEVVEEQSAGLQRRAGL</sequence>
<reference evidence="1 2" key="1">
    <citation type="submission" date="2015-11" db="EMBL/GenBank/DDBJ databases">
        <title>Genomic analysis of 38 Legionella species identifies large and diverse effector repertoires.</title>
        <authorList>
            <person name="Burstein D."/>
            <person name="Amaro F."/>
            <person name="Zusman T."/>
            <person name="Lifshitz Z."/>
            <person name="Cohen O."/>
            <person name="Gilbert J.A."/>
            <person name="Pupko T."/>
            <person name="Shuman H.A."/>
            <person name="Segal G."/>
        </authorList>
    </citation>
    <scope>NUCLEOTIDE SEQUENCE [LARGE SCALE GENOMIC DNA]</scope>
    <source>
        <strain evidence="1 2">CDC#1442-AUS-E</strain>
    </source>
</reference>
<organism evidence="1 2">
    <name type="scientific">Legionella quinlivanii</name>
    <dbReference type="NCBI Taxonomy" id="45073"/>
    <lineage>
        <taxon>Bacteria</taxon>
        <taxon>Pseudomonadati</taxon>
        <taxon>Pseudomonadota</taxon>
        <taxon>Gammaproteobacteria</taxon>
        <taxon>Legionellales</taxon>
        <taxon>Legionellaceae</taxon>
        <taxon>Legionella</taxon>
    </lineage>
</organism>
<gene>
    <name evidence="1" type="ORF">Lqui_2883</name>
</gene>
<dbReference type="RefSeq" id="WP_133129113.1">
    <property type="nucleotide sequence ID" value="NZ_CAAAIK010000017.1"/>
</dbReference>
<dbReference type="Proteomes" id="UP000054618">
    <property type="component" value="Unassembled WGS sequence"/>
</dbReference>
<name>A0A0W0XLV2_9GAMM</name>
<evidence type="ECO:0000313" key="2">
    <source>
        <dbReference type="Proteomes" id="UP000054618"/>
    </source>
</evidence>
<comment type="caution">
    <text evidence="1">The sequence shown here is derived from an EMBL/GenBank/DDBJ whole genome shotgun (WGS) entry which is preliminary data.</text>
</comment>
<dbReference type="OrthoDB" id="5637126at2"/>